<evidence type="ECO:0000313" key="10">
    <source>
        <dbReference type="EMBL" id="EGF99605.1"/>
    </source>
</evidence>
<evidence type="ECO:0000256" key="7">
    <source>
        <dbReference type="ARBA" id="ARBA00047899"/>
    </source>
</evidence>
<dbReference type="RefSeq" id="XP_007417080.1">
    <property type="nucleotide sequence ID" value="XM_007417018.1"/>
</dbReference>
<dbReference type="PANTHER" id="PTHR45852">
    <property type="entry name" value="SER/THR-PROTEIN KINASE RIO2"/>
    <property type="match status" value="1"/>
</dbReference>
<keyword evidence="5" id="KW-0418">Kinase</keyword>
<gene>
    <name evidence="10" type="ORF">MELLADRAFT_94160</name>
</gene>
<keyword evidence="2" id="KW-0723">Serine/threonine-protein kinase</keyword>
<proteinExistence type="predicted"/>
<dbReference type="Pfam" id="PF01163">
    <property type="entry name" value="RIO1"/>
    <property type="match status" value="1"/>
</dbReference>
<evidence type="ECO:0000256" key="4">
    <source>
        <dbReference type="ARBA" id="ARBA00022741"/>
    </source>
</evidence>
<dbReference type="GO" id="GO:0030688">
    <property type="term" value="C:preribosome, small subunit precursor"/>
    <property type="evidence" value="ECO:0007669"/>
    <property type="project" value="TreeGrafter"/>
</dbReference>
<dbReference type="PROSITE" id="PS01245">
    <property type="entry name" value="RIO1"/>
    <property type="match status" value="1"/>
</dbReference>
<dbReference type="KEGG" id="mlr:MELLADRAFT_94160"/>
<dbReference type="OrthoDB" id="10258631at2759"/>
<keyword evidence="6" id="KW-0067">ATP-binding</keyword>
<dbReference type="Gene3D" id="1.10.510.10">
    <property type="entry name" value="Transferase(Phosphotransferase) domain 1"/>
    <property type="match status" value="1"/>
</dbReference>
<dbReference type="GeneID" id="18936800"/>
<dbReference type="GO" id="GO:0005829">
    <property type="term" value="C:cytosol"/>
    <property type="evidence" value="ECO:0007669"/>
    <property type="project" value="TreeGrafter"/>
</dbReference>
<comment type="catalytic activity">
    <reaction evidence="8">
        <text>L-seryl-[protein] + ATP = O-phospho-L-seryl-[protein] + ADP + H(+)</text>
        <dbReference type="Rhea" id="RHEA:17989"/>
        <dbReference type="Rhea" id="RHEA-COMP:9863"/>
        <dbReference type="Rhea" id="RHEA-COMP:11604"/>
        <dbReference type="ChEBI" id="CHEBI:15378"/>
        <dbReference type="ChEBI" id="CHEBI:29999"/>
        <dbReference type="ChEBI" id="CHEBI:30616"/>
        <dbReference type="ChEBI" id="CHEBI:83421"/>
        <dbReference type="ChEBI" id="CHEBI:456216"/>
        <dbReference type="EC" id="2.7.11.1"/>
    </reaction>
</comment>
<dbReference type="EMBL" id="GL883156">
    <property type="protein sequence ID" value="EGF99605.1"/>
    <property type="molecule type" value="Genomic_DNA"/>
</dbReference>
<dbReference type="VEuPathDB" id="FungiDB:MELLADRAFT_94160"/>
<sequence length="183" mass="20679">MVAATSEEMVALSTTQINDVFKRYCPTPVMVIVDVRPDRGIAKGSVTYAYFAIEEIKVECKLDVYESVSCSKGIYLHEADLGLIHGDFNEFNILIVTYKEDEKAETILIDFPQMVPTEHTNTELPSLVVILNRDVKCICASFLCRFRYRSKLHPIFNFAIREGKRVRAQILASSGATFSSVER</sequence>
<evidence type="ECO:0000313" key="11">
    <source>
        <dbReference type="Proteomes" id="UP000001072"/>
    </source>
</evidence>
<dbReference type="InterPro" id="IPR018934">
    <property type="entry name" value="RIO_dom"/>
</dbReference>
<evidence type="ECO:0000256" key="2">
    <source>
        <dbReference type="ARBA" id="ARBA00022527"/>
    </source>
</evidence>
<dbReference type="Proteomes" id="UP000001072">
    <property type="component" value="Unassembled WGS sequence"/>
</dbReference>
<dbReference type="GO" id="GO:0005634">
    <property type="term" value="C:nucleus"/>
    <property type="evidence" value="ECO:0007669"/>
    <property type="project" value="TreeGrafter"/>
</dbReference>
<dbReference type="eggNOG" id="KOG2268">
    <property type="taxonomic scope" value="Eukaryota"/>
</dbReference>
<keyword evidence="3" id="KW-0808">Transferase</keyword>
<evidence type="ECO:0000256" key="8">
    <source>
        <dbReference type="ARBA" id="ARBA00048679"/>
    </source>
</evidence>
<feature type="domain" description="RIO-type" evidence="9">
    <location>
        <begin position="80"/>
        <end position="146"/>
    </location>
</feature>
<keyword evidence="4" id="KW-0547">Nucleotide-binding</keyword>
<keyword evidence="11" id="KW-1185">Reference proteome</keyword>
<dbReference type="GO" id="GO:0004674">
    <property type="term" value="F:protein serine/threonine kinase activity"/>
    <property type="evidence" value="ECO:0007669"/>
    <property type="project" value="UniProtKB-KW"/>
</dbReference>
<evidence type="ECO:0000256" key="5">
    <source>
        <dbReference type="ARBA" id="ARBA00022777"/>
    </source>
</evidence>
<dbReference type="InParanoid" id="F4S6P5"/>
<name>F4S6P5_MELLP</name>
<evidence type="ECO:0000256" key="6">
    <source>
        <dbReference type="ARBA" id="ARBA00022840"/>
    </source>
</evidence>
<dbReference type="EC" id="2.7.11.1" evidence="1"/>
<evidence type="ECO:0000256" key="3">
    <source>
        <dbReference type="ARBA" id="ARBA00022679"/>
    </source>
</evidence>
<evidence type="ECO:0000259" key="9">
    <source>
        <dbReference type="Pfam" id="PF01163"/>
    </source>
</evidence>
<dbReference type="InterPro" id="IPR011009">
    <property type="entry name" value="Kinase-like_dom_sf"/>
</dbReference>
<dbReference type="InterPro" id="IPR018935">
    <property type="entry name" value="RIO_kinase_CS"/>
</dbReference>
<dbReference type="SUPFAM" id="SSF56112">
    <property type="entry name" value="Protein kinase-like (PK-like)"/>
    <property type="match status" value="1"/>
</dbReference>
<dbReference type="STRING" id="747676.F4S6P5"/>
<organism evidence="11">
    <name type="scientific">Melampsora larici-populina (strain 98AG31 / pathotype 3-4-7)</name>
    <name type="common">Poplar leaf rust fungus</name>
    <dbReference type="NCBI Taxonomy" id="747676"/>
    <lineage>
        <taxon>Eukaryota</taxon>
        <taxon>Fungi</taxon>
        <taxon>Dikarya</taxon>
        <taxon>Basidiomycota</taxon>
        <taxon>Pucciniomycotina</taxon>
        <taxon>Pucciniomycetes</taxon>
        <taxon>Pucciniales</taxon>
        <taxon>Melampsoraceae</taxon>
        <taxon>Melampsora</taxon>
    </lineage>
</organism>
<protein>
    <recommendedName>
        <fullName evidence="1">non-specific serine/threonine protein kinase</fullName>
        <ecNumber evidence="1">2.7.11.1</ecNumber>
    </recommendedName>
</protein>
<dbReference type="GO" id="GO:0005524">
    <property type="term" value="F:ATP binding"/>
    <property type="evidence" value="ECO:0007669"/>
    <property type="project" value="UniProtKB-KW"/>
</dbReference>
<dbReference type="GO" id="GO:0030490">
    <property type="term" value="P:maturation of SSU-rRNA"/>
    <property type="evidence" value="ECO:0007669"/>
    <property type="project" value="TreeGrafter"/>
</dbReference>
<comment type="catalytic activity">
    <reaction evidence="7">
        <text>L-threonyl-[protein] + ATP = O-phospho-L-threonyl-[protein] + ADP + H(+)</text>
        <dbReference type="Rhea" id="RHEA:46608"/>
        <dbReference type="Rhea" id="RHEA-COMP:11060"/>
        <dbReference type="Rhea" id="RHEA-COMP:11605"/>
        <dbReference type="ChEBI" id="CHEBI:15378"/>
        <dbReference type="ChEBI" id="CHEBI:30013"/>
        <dbReference type="ChEBI" id="CHEBI:30616"/>
        <dbReference type="ChEBI" id="CHEBI:61977"/>
        <dbReference type="ChEBI" id="CHEBI:456216"/>
        <dbReference type="EC" id="2.7.11.1"/>
    </reaction>
</comment>
<accession>F4S6P5</accession>
<dbReference type="HOGENOM" id="CLU_1475486_0_0_1"/>
<dbReference type="AlphaFoldDB" id="F4S6P5"/>
<reference evidence="11" key="1">
    <citation type="journal article" date="2011" name="Proc. Natl. Acad. Sci. U.S.A.">
        <title>Obligate biotrophy features unraveled by the genomic analysis of rust fungi.</title>
        <authorList>
            <person name="Duplessis S."/>
            <person name="Cuomo C.A."/>
            <person name="Lin Y.-C."/>
            <person name="Aerts A."/>
            <person name="Tisserant E."/>
            <person name="Veneault-Fourrey C."/>
            <person name="Joly D.L."/>
            <person name="Hacquard S."/>
            <person name="Amselem J."/>
            <person name="Cantarel B.L."/>
            <person name="Chiu R."/>
            <person name="Coutinho P.M."/>
            <person name="Feau N."/>
            <person name="Field M."/>
            <person name="Frey P."/>
            <person name="Gelhaye E."/>
            <person name="Goldberg J."/>
            <person name="Grabherr M.G."/>
            <person name="Kodira C.D."/>
            <person name="Kohler A."/>
            <person name="Kuees U."/>
            <person name="Lindquist E.A."/>
            <person name="Lucas S.M."/>
            <person name="Mago R."/>
            <person name="Mauceli E."/>
            <person name="Morin E."/>
            <person name="Murat C."/>
            <person name="Pangilinan J.L."/>
            <person name="Park R."/>
            <person name="Pearson M."/>
            <person name="Quesneville H."/>
            <person name="Rouhier N."/>
            <person name="Sakthikumar S."/>
            <person name="Salamov A.A."/>
            <person name="Schmutz J."/>
            <person name="Selles B."/>
            <person name="Shapiro H."/>
            <person name="Tanguay P."/>
            <person name="Tuskan G.A."/>
            <person name="Henrissat B."/>
            <person name="Van de Peer Y."/>
            <person name="Rouze P."/>
            <person name="Ellis J.G."/>
            <person name="Dodds P.N."/>
            <person name="Schein J.E."/>
            <person name="Zhong S."/>
            <person name="Hamelin R.C."/>
            <person name="Grigoriev I.V."/>
            <person name="Szabo L.J."/>
            <person name="Martin F."/>
        </authorList>
    </citation>
    <scope>NUCLEOTIDE SEQUENCE [LARGE SCALE GENOMIC DNA]</scope>
    <source>
        <strain evidence="11">98AG31 / pathotype 3-4-7</strain>
    </source>
</reference>
<evidence type="ECO:0000256" key="1">
    <source>
        <dbReference type="ARBA" id="ARBA00012513"/>
    </source>
</evidence>
<dbReference type="PANTHER" id="PTHR45852:SF1">
    <property type="entry name" value="SERINE_THREONINE-PROTEIN KINASE RIO2"/>
    <property type="match status" value="1"/>
</dbReference>